<feature type="coiled-coil region" evidence="1">
    <location>
        <begin position="102"/>
        <end position="165"/>
    </location>
</feature>
<protein>
    <recommendedName>
        <fullName evidence="3">Ubiquitin-like domain-containing protein</fullName>
    </recommendedName>
</protein>
<accession>A0A9W8MTM4</accession>
<feature type="region of interest" description="Disordered" evidence="2">
    <location>
        <begin position="398"/>
        <end position="494"/>
    </location>
</feature>
<dbReference type="EMBL" id="JANKHO010000775">
    <property type="protein sequence ID" value="KAJ3506367.1"/>
    <property type="molecule type" value="Genomic_DNA"/>
</dbReference>
<reference evidence="4" key="1">
    <citation type="submission" date="2022-07" db="EMBL/GenBank/DDBJ databases">
        <title>Genome Sequence of Agrocybe chaxingu.</title>
        <authorList>
            <person name="Buettner E."/>
        </authorList>
    </citation>
    <scope>NUCLEOTIDE SEQUENCE</scope>
    <source>
        <strain evidence="4">MP-N11</strain>
    </source>
</reference>
<feature type="compositionally biased region" description="Acidic residues" evidence="2">
    <location>
        <begin position="404"/>
        <end position="420"/>
    </location>
</feature>
<evidence type="ECO:0000313" key="5">
    <source>
        <dbReference type="Proteomes" id="UP001148786"/>
    </source>
</evidence>
<dbReference type="InterPro" id="IPR059179">
    <property type="entry name" value="MLKL-like_MCAfunc"/>
</dbReference>
<dbReference type="Proteomes" id="UP001148786">
    <property type="component" value="Unassembled WGS sequence"/>
</dbReference>
<evidence type="ECO:0000256" key="1">
    <source>
        <dbReference type="SAM" id="Coils"/>
    </source>
</evidence>
<gene>
    <name evidence="4" type="ORF">NLJ89_g6905</name>
</gene>
<keyword evidence="1" id="KW-0175">Coiled coil</keyword>
<evidence type="ECO:0000313" key="4">
    <source>
        <dbReference type="EMBL" id="KAJ3506367.1"/>
    </source>
</evidence>
<dbReference type="OrthoDB" id="3059203at2759"/>
<proteinExistence type="predicted"/>
<evidence type="ECO:0000256" key="2">
    <source>
        <dbReference type="SAM" id="MobiDB-lite"/>
    </source>
</evidence>
<feature type="domain" description="Ubiquitin-like" evidence="3">
    <location>
        <begin position="234"/>
        <end position="319"/>
    </location>
</feature>
<dbReference type="AlphaFoldDB" id="A0A9W8MTM4"/>
<feature type="compositionally biased region" description="Acidic residues" evidence="2">
    <location>
        <begin position="470"/>
        <end position="485"/>
    </location>
</feature>
<feature type="compositionally biased region" description="Basic and acidic residues" evidence="2">
    <location>
        <begin position="21"/>
        <end position="33"/>
    </location>
</feature>
<evidence type="ECO:0000259" key="3">
    <source>
        <dbReference type="Pfam" id="PF22893"/>
    </source>
</evidence>
<dbReference type="Pfam" id="PF22893">
    <property type="entry name" value="ULD_2"/>
    <property type="match status" value="1"/>
</dbReference>
<feature type="compositionally biased region" description="Basic and acidic residues" evidence="2">
    <location>
        <begin position="448"/>
        <end position="469"/>
    </location>
</feature>
<comment type="caution">
    <text evidence="4">The sequence shown here is derived from an EMBL/GenBank/DDBJ whole genome shotgun (WGS) entry which is preliminary data.</text>
</comment>
<feature type="compositionally biased region" description="Basic and acidic residues" evidence="2">
    <location>
        <begin position="48"/>
        <end position="63"/>
    </location>
</feature>
<feature type="region of interest" description="Disordered" evidence="2">
    <location>
        <begin position="21"/>
        <end position="63"/>
    </location>
</feature>
<dbReference type="CDD" id="cd21037">
    <property type="entry name" value="MLKL_NTD"/>
    <property type="match status" value="1"/>
</dbReference>
<organism evidence="4 5">
    <name type="scientific">Agrocybe chaxingu</name>
    <dbReference type="NCBI Taxonomy" id="84603"/>
    <lineage>
        <taxon>Eukaryota</taxon>
        <taxon>Fungi</taxon>
        <taxon>Dikarya</taxon>
        <taxon>Basidiomycota</taxon>
        <taxon>Agaricomycotina</taxon>
        <taxon>Agaricomycetes</taxon>
        <taxon>Agaricomycetidae</taxon>
        <taxon>Agaricales</taxon>
        <taxon>Agaricineae</taxon>
        <taxon>Strophariaceae</taxon>
        <taxon>Agrocybe</taxon>
    </lineage>
</organism>
<name>A0A9W8MTM4_9AGAR</name>
<sequence length="494" mass="55354">MPSKSWFSSKLWAKVIAVRRNREPRDESAHSPPRETNAGEGPTLPDAVRPHDGDPAIRSDDSRGRQVLEGVMIGLAVVAPIAEAIPVVGTPLKAAVGGLLEILKAADQIIQNREEVRDLEERLRWLQDHLVKVPDAACDDIRERRADLTRKLDQTLKVLKELGQKHVFRFSKIAQKISQSSKDIDHYLARYSALSIMHTENTLERIEAGQKQMQEHWAAFIALAPRDIPGRMTGIILVDATRKEHLIPMDHAASYEMFMKYVAQFFAGDKLEVTIQQQYMECGMYDLCVDKGTEVVPINGQQDWSKIPPGTKVVMSVILWNKPDDSSTLSTIDCPGCEGRFQMSEAEILSHTIPRRLKASQGIRTPKLMIPQGVEMGVIQNYHLKQNIVRDRVSTVSHLNSSGEDSDKEYTWSEDGDEDDDRRKEGDNEEGYWGDKGDAEDSYWGGEGGDKDSSSQKSDKEDDGDRREEVDNEDGSNGENDEEASDSTIRNAIA</sequence>
<dbReference type="InterPro" id="IPR054464">
    <property type="entry name" value="ULD_fung"/>
</dbReference>
<keyword evidence="5" id="KW-1185">Reference proteome</keyword>